<dbReference type="EMBL" id="VLKZ01000005">
    <property type="protein sequence ID" value="TWI56252.1"/>
    <property type="molecule type" value="Genomic_DNA"/>
</dbReference>
<dbReference type="FunFam" id="3.90.700.10:FF:000002">
    <property type="entry name" value="L-aspartate oxidase"/>
    <property type="match status" value="1"/>
</dbReference>
<dbReference type="GO" id="GO:0008734">
    <property type="term" value="F:L-aspartate oxidase activity"/>
    <property type="evidence" value="ECO:0007669"/>
    <property type="project" value="UniProtKB-UniRule"/>
</dbReference>
<evidence type="ECO:0000256" key="12">
    <source>
        <dbReference type="PIRSR" id="PIRSR000171-1"/>
    </source>
</evidence>
<dbReference type="PANTHER" id="PTHR42716:SF2">
    <property type="entry name" value="L-ASPARTATE OXIDASE, CHLOROPLASTIC"/>
    <property type="match status" value="1"/>
</dbReference>
<dbReference type="PANTHER" id="PTHR42716">
    <property type="entry name" value="L-ASPARTATE OXIDASE"/>
    <property type="match status" value="1"/>
</dbReference>
<proteinExistence type="inferred from homology"/>
<dbReference type="Proteomes" id="UP000315711">
    <property type="component" value="Unassembled WGS sequence"/>
</dbReference>
<evidence type="ECO:0000313" key="17">
    <source>
        <dbReference type="Proteomes" id="UP000315711"/>
    </source>
</evidence>
<feature type="active site" description="Proton acceptor" evidence="12">
    <location>
        <position position="268"/>
    </location>
</feature>
<evidence type="ECO:0000256" key="5">
    <source>
        <dbReference type="ARBA" id="ARBA00021901"/>
    </source>
</evidence>
<evidence type="ECO:0000256" key="2">
    <source>
        <dbReference type="ARBA" id="ARBA00004950"/>
    </source>
</evidence>
<dbReference type="UniPathway" id="UPA00253">
    <property type="reaction ID" value="UER00326"/>
</dbReference>
<evidence type="ECO:0000256" key="8">
    <source>
        <dbReference type="ARBA" id="ARBA00022827"/>
    </source>
</evidence>
<evidence type="ECO:0000256" key="1">
    <source>
        <dbReference type="ARBA" id="ARBA00001974"/>
    </source>
</evidence>
<evidence type="ECO:0000256" key="3">
    <source>
        <dbReference type="ARBA" id="ARBA00008562"/>
    </source>
</evidence>
<evidence type="ECO:0000313" key="16">
    <source>
        <dbReference type="EMBL" id="TWI56252.1"/>
    </source>
</evidence>
<dbReference type="InterPro" id="IPR037099">
    <property type="entry name" value="Fum_R/Succ_DH_flav-like_C_sf"/>
</dbReference>
<sequence>MSKKTVDVIVIGSGIAGLMTAHLLADHMNVMIITKSNVETSNSSWAQGGMAAAIGPLDNWKKHFADTIEAGGSHHKIDHVEMLVKRAPHIIKMLESMGVLFDKQKDGSLMLGLEGAHQHRRIVHAKGDQTGKVFTNALINALKGRVTIVEQTMVVKLLMDARRVIGVQTKSECIYAKAIVLATGGAGQLYTYTSNVPEATGDGFALAYRAGANLMDMEFVQFHPTLLVQESQTHGLISEAVRGEGAYLIDEKGNKLMDWHPLGDLAPRDVVSRAIESAIKQGEHIYLNYQPIKDFPERFPGLYQRCKQAKVDLEAKLLPVAPGAHFISGGIETDCYGRTSLSGLYAVGEVACTGVHGANRLASNSLLEGLVFAEQVATHIRTNPNPLQTDVGELPFEEMSIPLLPLPTKDEIQKQMTANVSIKRDGHHLQKMKQWLEPSMMQALHVDQLDDRWQLEQKNMLLVAWLMTEAALERTESRGGHFRSDYPHKDDQNWLRVYINHARNQGFIRSDLRPVQV</sequence>
<comment type="function">
    <text evidence="13">Catalyzes the oxidation of L-aspartate to iminoaspartate.</text>
</comment>
<accession>A0A562QHL8</accession>
<dbReference type="GO" id="GO:0005737">
    <property type="term" value="C:cytoplasm"/>
    <property type="evidence" value="ECO:0007669"/>
    <property type="project" value="UniProtKB-SubCell"/>
</dbReference>
<evidence type="ECO:0000256" key="11">
    <source>
        <dbReference type="NCBIfam" id="TIGR00551"/>
    </source>
</evidence>
<keyword evidence="17" id="KW-1185">Reference proteome</keyword>
<keyword evidence="8 13" id="KW-0274">FAD</keyword>
<dbReference type="Gene3D" id="3.50.50.60">
    <property type="entry name" value="FAD/NAD(P)-binding domain"/>
    <property type="match status" value="1"/>
</dbReference>
<keyword evidence="7 13" id="KW-0662">Pyridine nucleotide biosynthesis</keyword>
<reference evidence="16 17" key="1">
    <citation type="journal article" date="2015" name="Stand. Genomic Sci.">
        <title>Genomic Encyclopedia of Bacterial and Archaeal Type Strains, Phase III: the genomes of soil and plant-associated and newly described type strains.</title>
        <authorList>
            <person name="Whitman W.B."/>
            <person name="Woyke T."/>
            <person name="Klenk H.P."/>
            <person name="Zhou Y."/>
            <person name="Lilburn T.G."/>
            <person name="Beck B.J."/>
            <person name="De Vos P."/>
            <person name="Vandamme P."/>
            <person name="Eisen J.A."/>
            <person name="Garrity G."/>
            <person name="Hugenholtz P."/>
            <person name="Kyrpides N.C."/>
        </authorList>
    </citation>
    <scope>NUCLEOTIDE SEQUENCE [LARGE SCALE GENOMIC DNA]</scope>
    <source>
        <strain evidence="16 17">CGMCC 1.10116</strain>
    </source>
</reference>
<dbReference type="GO" id="GO:0034628">
    <property type="term" value="P:'de novo' NAD+ biosynthetic process from L-aspartate"/>
    <property type="evidence" value="ECO:0007669"/>
    <property type="project" value="TreeGrafter"/>
</dbReference>
<comment type="subcellular location">
    <subcellularLocation>
        <location evidence="13">Cytoplasm</location>
    </subcellularLocation>
</comment>
<dbReference type="InterPro" id="IPR036188">
    <property type="entry name" value="FAD/NAD-bd_sf"/>
</dbReference>
<dbReference type="EC" id="1.4.3.16" evidence="4 11"/>
<dbReference type="SUPFAM" id="SSF56425">
    <property type="entry name" value="Succinate dehydrogenase/fumarate reductase flavoprotein, catalytic domain"/>
    <property type="match status" value="1"/>
</dbReference>
<evidence type="ECO:0000259" key="14">
    <source>
        <dbReference type="Pfam" id="PF00890"/>
    </source>
</evidence>
<dbReference type="Gene3D" id="1.20.58.100">
    <property type="entry name" value="Fumarate reductase/succinate dehydrogenase flavoprotein-like, C-terminal domain"/>
    <property type="match status" value="1"/>
</dbReference>
<dbReference type="OrthoDB" id="9806724at2"/>
<evidence type="ECO:0000256" key="7">
    <source>
        <dbReference type="ARBA" id="ARBA00022642"/>
    </source>
</evidence>
<dbReference type="InterPro" id="IPR005288">
    <property type="entry name" value="NadB"/>
</dbReference>
<evidence type="ECO:0000256" key="4">
    <source>
        <dbReference type="ARBA" id="ARBA00012173"/>
    </source>
</evidence>
<dbReference type="SUPFAM" id="SSF46977">
    <property type="entry name" value="Succinate dehydrogenase/fumarate reductase flavoprotein C-terminal domain"/>
    <property type="match status" value="1"/>
</dbReference>
<dbReference type="AlphaFoldDB" id="A0A562QHL8"/>
<dbReference type="Pfam" id="PF02910">
    <property type="entry name" value="Succ_DH_flav_C"/>
    <property type="match status" value="1"/>
</dbReference>
<dbReference type="InterPro" id="IPR015939">
    <property type="entry name" value="Fum_Rdtase/Succ_DH_flav-like_C"/>
</dbReference>
<dbReference type="PIRSF" id="PIRSF000171">
    <property type="entry name" value="SDHA_APRA_LASPO"/>
    <property type="match status" value="1"/>
</dbReference>
<feature type="domain" description="Fumarate reductase/succinate dehydrogenase flavoprotein-like C-terminal" evidence="15">
    <location>
        <begin position="410"/>
        <end position="516"/>
    </location>
</feature>
<keyword evidence="9 13" id="KW-0560">Oxidoreductase</keyword>
<evidence type="ECO:0000256" key="10">
    <source>
        <dbReference type="ARBA" id="ARBA00048305"/>
    </source>
</evidence>
<feature type="domain" description="FAD-dependent oxidoreductase 2 FAD-binding" evidence="14">
    <location>
        <begin position="7"/>
        <end position="366"/>
    </location>
</feature>
<comment type="pathway">
    <text evidence="2 13">Cofactor biosynthesis; NAD(+) biosynthesis; iminoaspartate from L-aspartate (oxidase route): step 1/1.</text>
</comment>
<keyword evidence="6 13" id="KW-0285">Flavoprotein</keyword>
<evidence type="ECO:0000256" key="13">
    <source>
        <dbReference type="RuleBase" id="RU362049"/>
    </source>
</evidence>
<gene>
    <name evidence="16" type="ORF">IQ10_02143</name>
</gene>
<comment type="cofactor">
    <cofactor evidence="1 13">
        <name>FAD</name>
        <dbReference type="ChEBI" id="CHEBI:57692"/>
    </cofactor>
</comment>
<comment type="catalytic activity">
    <reaction evidence="10">
        <text>L-aspartate + O2 = iminosuccinate + H2O2</text>
        <dbReference type="Rhea" id="RHEA:25876"/>
        <dbReference type="ChEBI" id="CHEBI:15379"/>
        <dbReference type="ChEBI" id="CHEBI:16240"/>
        <dbReference type="ChEBI" id="CHEBI:29991"/>
        <dbReference type="ChEBI" id="CHEBI:77875"/>
        <dbReference type="EC" id="1.4.3.16"/>
    </reaction>
    <physiologicalReaction direction="left-to-right" evidence="10">
        <dbReference type="Rhea" id="RHEA:25877"/>
    </physiologicalReaction>
</comment>
<evidence type="ECO:0000256" key="9">
    <source>
        <dbReference type="ARBA" id="ARBA00023002"/>
    </source>
</evidence>
<dbReference type="Gene3D" id="3.90.700.10">
    <property type="entry name" value="Succinate dehydrogenase/fumarate reductase flavoprotein, catalytic domain"/>
    <property type="match status" value="1"/>
</dbReference>
<dbReference type="PRINTS" id="PR00368">
    <property type="entry name" value="FADPNR"/>
</dbReference>
<evidence type="ECO:0000256" key="6">
    <source>
        <dbReference type="ARBA" id="ARBA00022630"/>
    </source>
</evidence>
<dbReference type="RefSeq" id="WP_144450454.1">
    <property type="nucleotide sequence ID" value="NZ_VLKZ01000005.1"/>
</dbReference>
<dbReference type="GO" id="GO:0033765">
    <property type="term" value="F:steroid dehydrogenase activity, acting on the CH-CH group of donors"/>
    <property type="evidence" value="ECO:0007669"/>
    <property type="project" value="UniProtKB-ARBA"/>
</dbReference>
<organism evidence="16 17">
    <name type="scientific">Halalkalibacter nanhaiisediminis</name>
    <dbReference type="NCBI Taxonomy" id="688079"/>
    <lineage>
        <taxon>Bacteria</taxon>
        <taxon>Bacillati</taxon>
        <taxon>Bacillota</taxon>
        <taxon>Bacilli</taxon>
        <taxon>Bacillales</taxon>
        <taxon>Bacillaceae</taxon>
        <taxon>Halalkalibacter</taxon>
    </lineage>
</organism>
<comment type="similarity">
    <text evidence="3 13">Belongs to the FAD-dependent oxidoreductase 2 family. NadB subfamily.</text>
</comment>
<protein>
    <recommendedName>
        <fullName evidence="5 11">L-aspartate oxidase</fullName>
        <ecNumber evidence="4 11">1.4.3.16</ecNumber>
    </recommendedName>
</protein>
<comment type="caution">
    <text evidence="16">The sequence shown here is derived from an EMBL/GenBank/DDBJ whole genome shotgun (WGS) entry which is preliminary data.</text>
</comment>
<dbReference type="NCBIfam" id="TIGR00551">
    <property type="entry name" value="nadB"/>
    <property type="match status" value="1"/>
</dbReference>
<name>A0A562QHL8_9BACI</name>
<dbReference type="InterPro" id="IPR003953">
    <property type="entry name" value="FAD-dep_OxRdtase_2_FAD-bd"/>
</dbReference>
<evidence type="ECO:0000259" key="15">
    <source>
        <dbReference type="Pfam" id="PF02910"/>
    </source>
</evidence>
<dbReference type="Pfam" id="PF00890">
    <property type="entry name" value="FAD_binding_2"/>
    <property type="match status" value="1"/>
</dbReference>
<dbReference type="SUPFAM" id="SSF51905">
    <property type="entry name" value="FAD/NAD(P)-binding domain"/>
    <property type="match status" value="1"/>
</dbReference>
<dbReference type="InterPro" id="IPR027477">
    <property type="entry name" value="Succ_DH/fumarate_Rdtase_cat_sf"/>
</dbReference>